<dbReference type="PROSITE" id="PS50003">
    <property type="entry name" value="PH_DOMAIN"/>
    <property type="match status" value="1"/>
</dbReference>
<feature type="region of interest" description="Disordered" evidence="1">
    <location>
        <begin position="630"/>
        <end position="843"/>
    </location>
</feature>
<dbReference type="Proteomes" id="UP000308768">
    <property type="component" value="Unassembled WGS sequence"/>
</dbReference>
<dbReference type="InterPro" id="IPR024774">
    <property type="entry name" value="PH_dom-Mcp5-type"/>
</dbReference>
<dbReference type="PANTHER" id="PTHR28190">
    <property type="entry name" value="NUCLEAR MIGRATION PROTEIN NUM1"/>
    <property type="match status" value="1"/>
</dbReference>
<dbReference type="GO" id="GO:0000226">
    <property type="term" value="P:microtubule cytoskeleton organization"/>
    <property type="evidence" value="ECO:0007669"/>
    <property type="project" value="TreeGrafter"/>
</dbReference>
<gene>
    <name evidence="3" type="ORF">B0A49_12052</name>
</gene>
<feature type="compositionally biased region" description="Polar residues" evidence="1">
    <location>
        <begin position="590"/>
        <end position="611"/>
    </location>
</feature>
<keyword evidence="4" id="KW-1185">Reference proteome</keyword>
<dbReference type="CDD" id="cd13365">
    <property type="entry name" value="PH_PLC_plant-like"/>
    <property type="match status" value="1"/>
</dbReference>
<dbReference type="GO" id="GO:0015631">
    <property type="term" value="F:tubulin binding"/>
    <property type="evidence" value="ECO:0007669"/>
    <property type="project" value="TreeGrafter"/>
</dbReference>
<dbReference type="SUPFAM" id="SSF50729">
    <property type="entry name" value="PH domain-like"/>
    <property type="match status" value="1"/>
</dbReference>
<feature type="domain" description="PH" evidence="2">
    <location>
        <begin position="198"/>
        <end position="309"/>
    </location>
</feature>
<dbReference type="SMART" id="SM00233">
    <property type="entry name" value="PH"/>
    <property type="match status" value="1"/>
</dbReference>
<feature type="region of interest" description="Disordered" evidence="1">
    <location>
        <begin position="495"/>
        <end position="615"/>
    </location>
</feature>
<feature type="compositionally biased region" description="Low complexity" evidence="1">
    <location>
        <begin position="790"/>
        <end position="810"/>
    </location>
</feature>
<reference evidence="3 4" key="1">
    <citation type="submission" date="2017-03" db="EMBL/GenBank/DDBJ databases">
        <title>Genomes of endolithic fungi from Antarctica.</title>
        <authorList>
            <person name="Coleine C."/>
            <person name="Masonjones S."/>
            <person name="Stajich J.E."/>
        </authorList>
    </citation>
    <scope>NUCLEOTIDE SEQUENCE [LARGE SCALE GENOMIC DNA]</scope>
    <source>
        <strain evidence="3 4">CCFEE 5187</strain>
    </source>
</reference>
<feature type="compositionally biased region" description="Low complexity" evidence="1">
    <location>
        <begin position="406"/>
        <end position="418"/>
    </location>
</feature>
<feature type="compositionally biased region" description="Polar residues" evidence="1">
    <location>
        <begin position="343"/>
        <end position="390"/>
    </location>
</feature>
<evidence type="ECO:0000313" key="4">
    <source>
        <dbReference type="Proteomes" id="UP000308768"/>
    </source>
</evidence>
<name>A0A4U0WCQ1_9PEZI</name>
<feature type="compositionally biased region" description="Basic and acidic residues" evidence="1">
    <location>
        <begin position="579"/>
        <end position="589"/>
    </location>
</feature>
<accession>A0A4U0WCQ1</accession>
<dbReference type="AlphaFoldDB" id="A0A4U0WCQ1"/>
<evidence type="ECO:0000313" key="3">
    <source>
        <dbReference type="EMBL" id="TKA59205.1"/>
    </source>
</evidence>
<organism evidence="3 4">
    <name type="scientific">Cryomyces minteri</name>
    <dbReference type="NCBI Taxonomy" id="331657"/>
    <lineage>
        <taxon>Eukaryota</taxon>
        <taxon>Fungi</taxon>
        <taxon>Dikarya</taxon>
        <taxon>Ascomycota</taxon>
        <taxon>Pezizomycotina</taxon>
        <taxon>Dothideomycetes</taxon>
        <taxon>Dothideomycetes incertae sedis</taxon>
        <taxon>Cryomyces</taxon>
    </lineage>
</organism>
<evidence type="ECO:0000259" key="2">
    <source>
        <dbReference type="PROSITE" id="PS50003"/>
    </source>
</evidence>
<feature type="region of interest" description="Disordered" evidence="1">
    <location>
        <begin position="93"/>
        <end position="142"/>
    </location>
</feature>
<dbReference type="InterPro" id="IPR053005">
    <property type="entry name" value="Nuclear_Pos-Cytoskel_Interact"/>
</dbReference>
<dbReference type="PANTHER" id="PTHR28190:SF1">
    <property type="entry name" value="NUCLEAR MIGRATION PROTEIN NUM1"/>
    <property type="match status" value="1"/>
</dbReference>
<feature type="compositionally biased region" description="Polar residues" evidence="1">
    <location>
        <begin position="546"/>
        <end position="564"/>
    </location>
</feature>
<dbReference type="Pfam" id="PF12814">
    <property type="entry name" value="Mcp5_PH"/>
    <property type="match status" value="1"/>
</dbReference>
<feature type="compositionally biased region" description="Low complexity" evidence="1">
    <location>
        <begin position="425"/>
        <end position="441"/>
    </location>
</feature>
<dbReference type="Gene3D" id="2.30.29.30">
    <property type="entry name" value="Pleckstrin-homology domain (PH domain)/Phosphotyrosine-binding domain (PTB)"/>
    <property type="match status" value="1"/>
</dbReference>
<feature type="region of interest" description="Disordered" evidence="1">
    <location>
        <begin position="314"/>
        <end position="449"/>
    </location>
</feature>
<dbReference type="GO" id="GO:0005543">
    <property type="term" value="F:phospholipid binding"/>
    <property type="evidence" value="ECO:0007669"/>
    <property type="project" value="InterPro"/>
</dbReference>
<dbReference type="GO" id="GO:0005938">
    <property type="term" value="C:cell cortex"/>
    <property type="evidence" value="ECO:0007669"/>
    <property type="project" value="InterPro"/>
</dbReference>
<dbReference type="InterPro" id="IPR011993">
    <property type="entry name" value="PH-like_dom_sf"/>
</dbReference>
<sequence length="843" mass="92091">MADEATQTLVSSDEIEELLVAKDRRRNSYSIDRPVSTVADLPKGSPVKSGRGPMKTPRKHLSSGSIRKNAADLPPLPPDHTQKIAAAAQNVPVAPTAPGSMGPPVMPASAYKNSQPSRSRTPSNEPSRGQNRRDGTTPRAKPNLGRLEIVSPITRRSSISSFASELDERFNIARNGMLMPEAFTESGTDPRMIQAITQTMIGEYLWKYTRKAGRGEMSENRHKRFFWVHPYTRTLYWSDSDPSRAGRAQMKAKSVAIEAVRVVTDDNPMPLGLHRKSLVVITPGRNIKFTAPTGQRHETWFNALSYLLLRTGPERENEDGHTTSEEVTQEFNPSIGRRLSRMTGRSRTSLSSYHSRTTRTLSPQRNQASMQAPTLTQQRAVDTSQRSYNKTPEPDRQQREMQSNHGSMSGRLSSLSGLFRPPSIVRNSMSSRRGRSSVSGRALPQDPAVYDAPVVQDSAEDLRQIIAQQEREADRLENVRACCDEVERALDNIQKSGKTFGGMPSRRESGPAVGGTPRSPYTDFDPRMGGSSRHHSVSEYDGGRPSSASNLQNFYANQRFQPRQSEAEQMLQAKRRMAAQRERELRNYHQEQQYNRNTSGAKSDRSMSPNAMSEEDRRELIARQHRALYGDESRLYGPEGAAPRQSQDARVGANMGGARGASPLSFDPYGMQGQGAAESGVQMPPREQVQMQSKDASAIPRPRSRANSNSSPSSNPTSFSLFENAQQSSRTSTSSPAGSPPLGQGLKSSATAGVAPIGTRPAQAPGQAANPALNKRSTTPLPSPLSYGFSASEQNNNTNNNERSTSAASNPAAGMTDKVPGLGSWGSNSGVWGASKNLGVQTS</sequence>
<dbReference type="GO" id="GO:0032065">
    <property type="term" value="P:maintenance of protein location in cell cortex"/>
    <property type="evidence" value="ECO:0007669"/>
    <property type="project" value="InterPro"/>
</dbReference>
<dbReference type="InterPro" id="IPR001849">
    <property type="entry name" value="PH_domain"/>
</dbReference>
<dbReference type="OrthoDB" id="2149224at2759"/>
<evidence type="ECO:0000256" key="1">
    <source>
        <dbReference type="SAM" id="MobiDB-lite"/>
    </source>
</evidence>
<dbReference type="STRING" id="331657.A0A4U0WCQ1"/>
<dbReference type="EMBL" id="NAJN01001998">
    <property type="protein sequence ID" value="TKA59205.1"/>
    <property type="molecule type" value="Genomic_DNA"/>
</dbReference>
<protein>
    <recommendedName>
        <fullName evidence="2">PH domain-containing protein</fullName>
    </recommendedName>
</protein>
<dbReference type="GO" id="GO:0005739">
    <property type="term" value="C:mitochondrion"/>
    <property type="evidence" value="ECO:0007669"/>
    <property type="project" value="TreeGrafter"/>
</dbReference>
<feature type="non-terminal residue" evidence="3">
    <location>
        <position position="843"/>
    </location>
</feature>
<comment type="caution">
    <text evidence="3">The sequence shown here is derived from an EMBL/GenBank/DDBJ whole genome shotgun (WGS) entry which is preliminary data.</text>
</comment>
<feature type="compositionally biased region" description="Low complexity" evidence="1">
    <location>
        <begin position="761"/>
        <end position="772"/>
    </location>
</feature>
<proteinExistence type="predicted"/>
<feature type="compositionally biased region" description="Basic and acidic residues" evidence="1">
    <location>
        <begin position="314"/>
        <end position="324"/>
    </location>
</feature>
<feature type="compositionally biased region" description="Polar residues" evidence="1">
    <location>
        <begin position="111"/>
        <end position="129"/>
    </location>
</feature>
<feature type="compositionally biased region" description="Low complexity" evidence="1">
    <location>
        <begin position="705"/>
        <end position="737"/>
    </location>
</feature>
<feature type="region of interest" description="Disordered" evidence="1">
    <location>
        <begin position="24"/>
        <end position="80"/>
    </location>
</feature>